<keyword evidence="6 9" id="KW-1133">Transmembrane helix</keyword>
<protein>
    <submittedName>
        <fullName evidence="11">Sodium:proton antiporter</fullName>
    </submittedName>
</protein>
<dbReference type="GO" id="GO:0015297">
    <property type="term" value="F:antiporter activity"/>
    <property type="evidence" value="ECO:0007669"/>
    <property type="project" value="UniProtKB-KW"/>
</dbReference>
<dbReference type="GO" id="GO:1902600">
    <property type="term" value="P:proton transmembrane transport"/>
    <property type="evidence" value="ECO:0007669"/>
    <property type="project" value="InterPro"/>
</dbReference>
<feature type="transmembrane region" description="Helical" evidence="9">
    <location>
        <begin position="292"/>
        <end position="311"/>
    </location>
</feature>
<proteinExistence type="inferred from homology"/>
<keyword evidence="8 9" id="KW-0472">Membrane</keyword>
<evidence type="ECO:0000256" key="3">
    <source>
        <dbReference type="ARBA" id="ARBA00022448"/>
    </source>
</evidence>
<evidence type="ECO:0000313" key="11">
    <source>
        <dbReference type="EMBL" id="RMB82303.1"/>
    </source>
</evidence>
<feature type="transmembrane region" description="Helical" evidence="9">
    <location>
        <begin position="262"/>
        <end position="280"/>
    </location>
</feature>
<feature type="transmembrane region" description="Helical" evidence="9">
    <location>
        <begin position="238"/>
        <end position="255"/>
    </location>
</feature>
<evidence type="ECO:0000256" key="5">
    <source>
        <dbReference type="ARBA" id="ARBA00022692"/>
    </source>
</evidence>
<gene>
    <name evidence="11" type="ORF">CTZ28_29620</name>
</gene>
<evidence type="ECO:0000313" key="12">
    <source>
        <dbReference type="Proteomes" id="UP000270471"/>
    </source>
</evidence>
<dbReference type="PANTHER" id="PTHR43562:SF1">
    <property type="entry name" value="NA(+)_H(+) ANTIPORTER YJBQ-RELATED"/>
    <property type="match status" value="1"/>
</dbReference>
<dbReference type="OrthoDB" id="4413712at2"/>
<feature type="transmembrane region" description="Helical" evidence="9">
    <location>
        <begin position="147"/>
        <end position="166"/>
    </location>
</feature>
<keyword evidence="7" id="KW-0406">Ion transport</keyword>
<evidence type="ECO:0000256" key="8">
    <source>
        <dbReference type="ARBA" id="ARBA00023136"/>
    </source>
</evidence>
<dbReference type="AlphaFoldDB" id="A0A3M0I6B4"/>
<evidence type="ECO:0000256" key="2">
    <source>
        <dbReference type="ARBA" id="ARBA00005551"/>
    </source>
</evidence>
<keyword evidence="12" id="KW-1185">Reference proteome</keyword>
<dbReference type="GO" id="GO:0016020">
    <property type="term" value="C:membrane"/>
    <property type="evidence" value="ECO:0007669"/>
    <property type="project" value="UniProtKB-SubCell"/>
</dbReference>
<comment type="caution">
    <text evidence="11">The sequence shown here is derived from an EMBL/GenBank/DDBJ whole genome shotgun (WGS) entry which is preliminary data.</text>
</comment>
<feature type="domain" description="Cation/H+ exchanger transmembrane" evidence="10">
    <location>
        <begin position="11"/>
        <end position="366"/>
    </location>
</feature>
<evidence type="ECO:0000256" key="1">
    <source>
        <dbReference type="ARBA" id="ARBA00004141"/>
    </source>
</evidence>
<comment type="subcellular location">
    <subcellularLocation>
        <location evidence="1">Membrane</location>
        <topology evidence="1">Multi-pass membrane protein</topology>
    </subcellularLocation>
</comment>
<dbReference type="InterPro" id="IPR006153">
    <property type="entry name" value="Cation/H_exchanger_TM"/>
</dbReference>
<evidence type="ECO:0000256" key="7">
    <source>
        <dbReference type="ARBA" id="ARBA00023065"/>
    </source>
</evidence>
<feature type="transmembrane region" description="Helical" evidence="9">
    <location>
        <begin position="318"/>
        <end position="337"/>
    </location>
</feature>
<keyword evidence="3" id="KW-0813">Transport</keyword>
<feature type="transmembrane region" description="Helical" evidence="9">
    <location>
        <begin position="88"/>
        <end position="110"/>
    </location>
</feature>
<name>A0A3M0I6B4_9ACTN</name>
<dbReference type="Pfam" id="PF00999">
    <property type="entry name" value="Na_H_Exchanger"/>
    <property type="match status" value="1"/>
</dbReference>
<organism evidence="11 12">
    <name type="scientific">Streptomyces shenzhenensis</name>
    <dbReference type="NCBI Taxonomy" id="943815"/>
    <lineage>
        <taxon>Bacteria</taxon>
        <taxon>Bacillati</taxon>
        <taxon>Actinomycetota</taxon>
        <taxon>Actinomycetes</taxon>
        <taxon>Kitasatosporales</taxon>
        <taxon>Streptomycetaceae</taxon>
        <taxon>Streptomyces</taxon>
    </lineage>
</organism>
<feature type="transmembrane region" description="Helical" evidence="9">
    <location>
        <begin position="116"/>
        <end position="135"/>
    </location>
</feature>
<feature type="transmembrane region" description="Helical" evidence="9">
    <location>
        <begin position="172"/>
        <end position="192"/>
    </location>
</feature>
<dbReference type="Gene3D" id="1.20.1530.20">
    <property type="match status" value="1"/>
</dbReference>
<feature type="transmembrane region" description="Helical" evidence="9">
    <location>
        <begin position="349"/>
        <end position="371"/>
    </location>
</feature>
<dbReference type="Proteomes" id="UP000270471">
    <property type="component" value="Unassembled WGS sequence"/>
</dbReference>
<evidence type="ECO:0000256" key="9">
    <source>
        <dbReference type="SAM" id="Phobius"/>
    </source>
</evidence>
<feature type="transmembrane region" description="Helical" evidence="9">
    <location>
        <begin position="213"/>
        <end position="232"/>
    </location>
</feature>
<accession>A0A3M0I6B4</accession>
<keyword evidence="5 9" id="KW-0812">Transmembrane</keyword>
<evidence type="ECO:0000256" key="4">
    <source>
        <dbReference type="ARBA" id="ARBA00022449"/>
    </source>
</evidence>
<reference evidence="11 12" key="1">
    <citation type="submission" date="2017-11" db="EMBL/GenBank/DDBJ databases">
        <title>Draft genome of actinobacteria isolated from guarana (Paullinia cupana (Mart.) Ducke.</title>
        <authorList>
            <person name="Siqueira K.A."/>
            <person name="Liotti R.G."/>
            <person name="Mendes T.A.O."/>
            <person name="Soares M.A."/>
        </authorList>
    </citation>
    <scope>NUCLEOTIDE SEQUENCE [LARGE SCALE GENOMIC DNA]</scope>
    <source>
        <strain evidence="11 12">193</strain>
    </source>
</reference>
<dbReference type="PANTHER" id="PTHR43562">
    <property type="entry name" value="NAPA-TYPE SODIUM/HYDROGEN ANTIPORTER"/>
    <property type="match status" value="1"/>
</dbReference>
<dbReference type="EMBL" id="PENI01000023">
    <property type="protein sequence ID" value="RMB82303.1"/>
    <property type="molecule type" value="Genomic_DNA"/>
</dbReference>
<feature type="transmembrane region" description="Helical" evidence="9">
    <location>
        <begin position="55"/>
        <end position="76"/>
    </location>
</feature>
<evidence type="ECO:0000259" key="10">
    <source>
        <dbReference type="Pfam" id="PF00999"/>
    </source>
</evidence>
<evidence type="ECO:0000256" key="6">
    <source>
        <dbReference type="ARBA" id="ARBA00022989"/>
    </source>
</evidence>
<sequence length="383" mass="39660">MDFATLTVISLAALLGPLLALPQHWQMPVVVGELTAGVVLGPSAVGYLRPGDGTFAFLADIGFALVMFVAGSHVPVRDPGMRAGLRIGILRTLLVAGLAVPVALGIAALFDTGHAALYTVLLASSSAALILPVIDSLRLKGTPVLELLPQVALSDTACIVALPLVIEPQQAGRAALGALAVTGCAAVCFVILRHFDRTGNRRRLHRLSQNRKWALELRISLTIVFALAAVAVRTHVSIMLAGFCFGLVVAAIGEPRRLARQLFAVTEGFFSPLFFLWLGASLDLTQLGRHPSFILLGLLLGTAAIAVHATMRLTGQPAPFATLCAAQLGVPVAAATLGSQLHILKPGEAAALMLAALVTIVAAGIAGSLAARTAPTPPPGTQE</sequence>
<keyword evidence="4" id="KW-0050">Antiport</keyword>
<comment type="similarity">
    <text evidence="2">Belongs to the monovalent cation:proton antiporter 2 (CPA2) transporter (TC 2.A.37) family.</text>
</comment>
<dbReference type="InterPro" id="IPR038770">
    <property type="entry name" value="Na+/solute_symporter_sf"/>
</dbReference>